<proteinExistence type="predicted"/>
<feature type="domain" description="WCX" evidence="2">
    <location>
        <begin position="247"/>
        <end position="304"/>
    </location>
</feature>
<evidence type="ECO:0000259" key="2">
    <source>
        <dbReference type="Pfam" id="PF25583"/>
    </source>
</evidence>
<gene>
    <name evidence="3" type="ORF">HNQ38_002444</name>
</gene>
<dbReference type="Proteomes" id="UP000539075">
    <property type="component" value="Unassembled WGS sequence"/>
</dbReference>
<dbReference type="Pfam" id="PF13280">
    <property type="entry name" value="WYL"/>
    <property type="match status" value="1"/>
</dbReference>
<protein>
    <recommendedName>
        <fullName evidence="5">WYL domain-containing protein</fullName>
    </recommendedName>
</protein>
<comment type="caution">
    <text evidence="3">The sequence shown here is derived from an EMBL/GenBank/DDBJ whole genome shotgun (WGS) entry which is preliminary data.</text>
</comment>
<dbReference type="PANTHER" id="PTHR34580:SF1">
    <property type="entry name" value="PROTEIN PAFC"/>
    <property type="match status" value="1"/>
</dbReference>
<dbReference type="Pfam" id="PF25583">
    <property type="entry name" value="WCX"/>
    <property type="match status" value="1"/>
</dbReference>
<dbReference type="InterPro" id="IPR051534">
    <property type="entry name" value="CBASS_pafABC_assoc_protein"/>
</dbReference>
<dbReference type="EMBL" id="JACHGO010000007">
    <property type="protein sequence ID" value="MBB5144333.1"/>
    <property type="molecule type" value="Genomic_DNA"/>
</dbReference>
<organism evidence="3 4">
    <name type="scientific">Desulfovibrio intestinalis</name>
    <dbReference type="NCBI Taxonomy" id="58621"/>
    <lineage>
        <taxon>Bacteria</taxon>
        <taxon>Pseudomonadati</taxon>
        <taxon>Thermodesulfobacteriota</taxon>
        <taxon>Desulfovibrionia</taxon>
        <taxon>Desulfovibrionales</taxon>
        <taxon>Desulfovibrionaceae</taxon>
        <taxon>Desulfovibrio</taxon>
    </lineage>
</organism>
<accession>A0A7W8FFU2</accession>
<evidence type="ECO:0000313" key="3">
    <source>
        <dbReference type="EMBL" id="MBB5144333.1"/>
    </source>
</evidence>
<dbReference type="AlphaFoldDB" id="A0A7W8FFU2"/>
<dbReference type="InterPro" id="IPR026881">
    <property type="entry name" value="WYL_dom"/>
</dbReference>
<reference evidence="3 4" key="1">
    <citation type="submission" date="2020-08" db="EMBL/GenBank/DDBJ databases">
        <title>Genomic Encyclopedia of Type Strains, Phase IV (KMG-IV): sequencing the most valuable type-strain genomes for metagenomic binning, comparative biology and taxonomic classification.</title>
        <authorList>
            <person name="Goeker M."/>
        </authorList>
    </citation>
    <scope>NUCLEOTIDE SEQUENCE [LARGE SCALE GENOMIC DNA]</scope>
    <source>
        <strain evidence="3 4">DSM 11275</strain>
    </source>
</reference>
<dbReference type="InterPro" id="IPR057727">
    <property type="entry name" value="WCX_dom"/>
</dbReference>
<name>A0A7W8FFU2_9BACT</name>
<sequence>MPPKIDPDTTPGVKLLRLFRKLLLDSRRHYQNDLAEELQCSPQTVIRLVGEVEAVVGASLRTGLDNRRRWYQYVINEGRSLGLDFEELRFLGICREMASGILPAPVLQRVDSSLRHLALHMADPMHTGKNDPFHFHAKGRIDYTPHTDHIDQLVDAARSQRICLVAYKAPGREAPREHRLVPQRMIAMNNALYVLGALVDPNFTPTGRPCSMAIHRITDVTTTGKRVAGLLPEADTEGFGLPWHEQRTFHIRFSAKVAEYVRERTWAENQAVENLPDGGLVLTLTTRAEPELRAWVRSFGEDAKLSDAYTGGE</sequence>
<evidence type="ECO:0008006" key="5">
    <source>
        <dbReference type="Google" id="ProtNLM"/>
    </source>
</evidence>
<dbReference type="PANTHER" id="PTHR34580">
    <property type="match status" value="1"/>
</dbReference>
<evidence type="ECO:0000259" key="1">
    <source>
        <dbReference type="Pfam" id="PF13280"/>
    </source>
</evidence>
<keyword evidence="4" id="KW-1185">Reference proteome</keyword>
<evidence type="ECO:0000313" key="4">
    <source>
        <dbReference type="Proteomes" id="UP000539075"/>
    </source>
</evidence>
<dbReference type="RefSeq" id="WP_183721079.1">
    <property type="nucleotide sequence ID" value="NZ_JACHGO010000007.1"/>
</dbReference>
<feature type="domain" description="WYL" evidence="1">
    <location>
        <begin position="149"/>
        <end position="197"/>
    </location>
</feature>